<keyword evidence="4" id="KW-0934">Plastid</keyword>
<keyword evidence="5" id="KW-0148">Chlorophyll</keyword>
<evidence type="ECO:0000256" key="2">
    <source>
        <dbReference type="ARBA" id="ARBA00022528"/>
    </source>
</evidence>
<dbReference type="GO" id="GO:0009765">
    <property type="term" value="P:photosynthesis, light harvesting"/>
    <property type="evidence" value="ECO:0007669"/>
    <property type="project" value="InterPro"/>
</dbReference>
<evidence type="ECO:0000313" key="7">
    <source>
        <dbReference type="Proteomes" id="UP001178507"/>
    </source>
</evidence>
<feature type="binding site" evidence="5">
    <location>
        <position position="226"/>
    </location>
    <ligand>
        <name>chlorophyll a</name>
        <dbReference type="ChEBI" id="CHEBI:58416"/>
        <label>1</label>
    </ligand>
</feature>
<evidence type="ECO:0000256" key="5">
    <source>
        <dbReference type="PIRSR" id="PIRSR601344-1"/>
    </source>
</evidence>
<feature type="binding site" evidence="5">
    <location>
        <position position="240"/>
    </location>
    <ligand>
        <name>chlorophyll a</name>
        <dbReference type="ChEBI" id="CHEBI:58416"/>
        <label>1</label>
    </ligand>
</feature>
<dbReference type="Gene3D" id="1.10.3460.10">
    <property type="entry name" value="Chlorophyll a/b binding protein domain"/>
    <property type="match status" value="8"/>
</dbReference>
<feature type="binding site" evidence="5">
    <location>
        <position position="228"/>
    </location>
    <ligand>
        <name>chlorophyll a</name>
        <dbReference type="ChEBI" id="CHEBI:58416"/>
        <label>1</label>
    </ligand>
</feature>
<feature type="binding site" description="axial binding residue" evidence="5">
    <location>
        <position position="102"/>
    </location>
    <ligand>
        <name>chlorophyll a</name>
        <dbReference type="ChEBI" id="CHEBI:58416"/>
        <label>1</label>
    </ligand>
    <ligandPart>
        <name>Mg</name>
        <dbReference type="ChEBI" id="CHEBI:25107"/>
    </ligandPart>
</feature>
<sequence>MMASASRTTIASAAAGVALFGGAAFVSAPTTRSGNLRATMSAATPASAPVSGLEASTAMAVAGTAIAAFASRKASAANVKQQLVALTAFENELGVQAPVGFWDPAGFTADGSTENFARRRQTELKHGRISMLATMGYITPEITGKFPGYLSPSAGLKFADVPNGLAAISKVPAAGWGQILAYMAFCEVSQDQSAGTPAAAGDFGFKVLTASDPEAKKTKLAAELANGRLAMMAIIGMFFQDGLTGSAWGDWANYTASPLRAFENELGVQAPVGFWDPAGFTADGSTENFARRRQTELKHGRISMLATMGYITPEITGKFPGYLSPSAGLKFADVPNGLAAISKVPAAGWGQILAYMAFCEVSQDQSAGTPAAAGDFGFKVLTASDPEAKKTKLAAELANGRLAMMAIIGMFFQDGLTGSAWGDWANYTASPLRAFENELGVQAPVGFWDPAGFTADGSTENFARRRQTELKHGRISMLATMGYITPEITGKFPGYLSPSAGLKFADVPNGLAAISKVPAAGWGQILAYMAFCEVSQDQSAGTPAAAGDFGFKVLTASDPEAKKTKLAAELANGRLAMMAIIGMFFQDGLTGSAWGDWANYTASPLRAFENELGVQAPVGFWDPAGFTADGSTENFARRRQTELKHGRISMLATMGYITPEITGKFPGYLSPSAGLKFADVPNGLAAISKVPAAGWGQILAYMAFCEVSQDQSAGTPAAAGDFGFKVLTASDPEAKKTKLAAELANGRLAMMAIIGMFFQDGLTGSAWAGDFGFKVLTASDPEAKKTKLAAELANGRLAMMAIIGMFFQDGLTGSAWGDWANYTASPLRAFENELGVQAPVGFWDPAGFTADGSTENFARRRQTELKHGRISMLATMGYITPEITGKFPGYLSPSAGLKFADVPNGLAAISKVPAAGWGQILAYMAFCEVSQDQSAGTPAAAGDFGFKVLTASDPEAKKTKLAAELANGRLAMMAIIGMFFQDGLTGSAWGDWANYTASPLRAFENELGVQAPVGFWDPAGFTADGSTENFARRRQTELKHGRISMLATMGYITPEITGKFPGYLSPSAGLKFADVPNGLAAISKVPAAGWGQILAYMAFCEVSQDQSAGTPAAAGDFGFKVLTASDPEAKKTKLAAELANGRLAMMAIIGMFFQDGLTGSAWGDWANYTASPLRAFENELGVQAPVGFWDPAGFTADGSTENFARRRQTELKHGRISMLATMGYITPEITGKFPGYLSPSAGLKFADVPNGLAAISKVPAAGWGQILAYMAFCEVSQDQSAGTPAAAGDFGFKVLTASDPEAKKTKLAAELANGRLAMMAIIGMFFQDGLTGSAWGDWANYTASPLRAAREM</sequence>
<dbReference type="GO" id="GO:0016020">
    <property type="term" value="C:membrane"/>
    <property type="evidence" value="ECO:0007669"/>
    <property type="project" value="InterPro"/>
</dbReference>
<feature type="binding site" evidence="5">
    <location>
        <position position="123"/>
    </location>
    <ligand>
        <name>chlorophyll a</name>
        <dbReference type="ChEBI" id="CHEBI:58416"/>
        <label>1</label>
    </ligand>
</feature>
<dbReference type="InterPro" id="IPR022796">
    <property type="entry name" value="Chloroa_b-bind"/>
</dbReference>
<comment type="subcellular location">
    <subcellularLocation>
        <location evidence="1">Plastid</location>
        <location evidence="1">Chloroplast</location>
    </subcellularLocation>
</comment>
<feature type="binding site" evidence="5">
    <location>
        <position position="126"/>
    </location>
    <ligand>
        <name>chlorophyll a</name>
        <dbReference type="ChEBI" id="CHEBI:58416"/>
        <label>1</label>
    </ligand>
</feature>
<keyword evidence="2" id="KW-0150">Chloroplast</keyword>
<keyword evidence="5" id="KW-0157">Chromophore</keyword>
<reference evidence="6" key="1">
    <citation type="submission" date="2023-08" db="EMBL/GenBank/DDBJ databases">
        <authorList>
            <person name="Chen Y."/>
            <person name="Shah S."/>
            <person name="Dougan E. K."/>
            <person name="Thang M."/>
            <person name="Chan C."/>
        </authorList>
    </citation>
    <scope>NUCLEOTIDE SEQUENCE</scope>
</reference>
<evidence type="ECO:0000256" key="3">
    <source>
        <dbReference type="ARBA" id="ARBA00022531"/>
    </source>
</evidence>
<dbReference type="InterPro" id="IPR001344">
    <property type="entry name" value="Chloro_AB-bd_pln"/>
</dbReference>
<proteinExistence type="predicted"/>
<evidence type="ECO:0000256" key="1">
    <source>
        <dbReference type="ARBA" id="ARBA00004229"/>
    </source>
</evidence>
<dbReference type="GO" id="GO:0009507">
    <property type="term" value="C:chloroplast"/>
    <property type="evidence" value="ECO:0007669"/>
    <property type="project" value="UniProtKB-SubCell"/>
</dbReference>
<comment type="caution">
    <text evidence="6">The sequence shown here is derived from an EMBL/GenBank/DDBJ whole genome shotgun (WGS) entry which is preliminary data.</text>
</comment>
<dbReference type="PANTHER" id="PTHR21649">
    <property type="entry name" value="CHLOROPHYLL A/B BINDING PROTEIN"/>
    <property type="match status" value="1"/>
</dbReference>
<dbReference type="SUPFAM" id="SSF103511">
    <property type="entry name" value="Chlorophyll a-b binding protein"/>
    <property type="match status" value="8"/>
</dbReference>
<dbReference type="GO" id="GO:0016168">
    <property type="term" value="F:chlorophyll binding"/>
    <property type="evidence" value="ECO:0007669"/>
    <property type="project" value="UniProtKB-KW"/>
</dbReference>
<keyword evidence="3" id="KW-0602">Photosynthesis</keyword>
<gene>
    <name evidence="6" type="ORF">EVOR1521_LOCUS23682</name>
</gene>
<evidence type="ECO:0000256" key="4">
    <source>
        <dbReference type="ARBA" id="ARBA00022640"/>
    </source>
</evidence>
<dbReference type="Pfam" id="PF00504">
    <property type="entry name" value="Chloroa_b-bind"/>
    <property type="match status" value="8"/>
</dbReference>
<protein>
    <submittedName>
        <fullName evidence="6">Uncharacterized protein</fullName>
    </submittedName>
</protein>
<organism evidence="6 7">
    <name type="scientific">Effrenium voratum</name>
    <dbReference type="NCBI Taxonomy" id="2562239"/>
    <lineage>
        <taxon>Eukaryota</taxon>
        <taxon>Sar</taxon>
        <taxon>Alveolata</taxon>
        <taxon>Dinophyceae</taxon>
        <taxon>Suessiales</taxon>
        <taxon>Symbiodiniaceae</taxon>
        <taxon>Effrenium</taxon>
    </lineage>
</organism>
<keyword evidence="7" id="KW-1185">Reference proteome</keyword>
<feature type="binding site" description="axial binding residue" evidence="5">
    <location>
        <position position="187"/>
    </location>
    <ligand>
        <name>chlorophyll b</name>
        <dbReference type="ChEBI" id="CHEBI:61721"/>
        <label>1</label>
    </ligand>
    <ligandPart>
        <name>Mg</name>
        <dbReference type="ChEBI" id="CHEBI:25107"/>
    </ligandPart>
</feature>
<dbReference type="Proteomes" id="UP001178507">
    <property type="component" value="Unassembled WGS sequence"/>
</dbReference>
<accession>A0AA36J894</accession>
<name>A0AA36J894_9DINO</name>
<evidence type="ECO:0000313" key="6">
    <source>
        <dbReference type="EMBL" id="CAJ1400314.1"/>
    </source>
</evidence>
<feature type="binding site" description="axial binding residue" evidence="5">
    <location>
        <position position="128"/>
    </location>
    <ligand>
        <name>chlorophyll b</name>
        <dbReference type="ChEBI" id="CHEBI:61721"/>
        <label>1</label>
    </ligand>
    <ligandPart>
        <name>Mg</name>
        <dbReference type="ChEBI" id="CHEBI:25107"/>
    </ligandPart>
</feature>
<dbReference type="EMBL" id="CAUJNA010003368">
    <property type="protein sequence ID" value="CAJ1400314.1"/>
    <property type="molecule type" value="Genomic_DNA"/>
</dbReference>
<feature type="binding site" evidence="5">
    <location>
        <position position="223"/>
    </location>
    <ligand>
        <name>chlorophyll a</name>
        <dbReference type="ChEBI" id="CHEBI:58416"/>
        <label>1</label>
    </ligand>
</feature>